<gene>
    <name evidence="2" type="ordered locus">Rmet_2020</name>
</gene>
<evidence type="ECO:0000313" key="2">
    <source>
        <dbReference type="EMBL" id="ABF08899.1"/>
    </source>
</evidence>
<dbReference type="EMBL" id="CP000352">
    <property type="protein sequence ID" value="ABF08899.1"/>
    <property type="molecule type" value="Genomic_DNA"/>
</dbReference>
<proteinExistence type="predicted"/>
<name>Q1LLS7_CUPMC</name>
<reference evidence="3" key="1">
    <citation type="journal article" date="2010" name="PLoS ONE">
        <title>The complete genome sequence of Cupriavidus metallidurans strain CH34, a master survivalist in harsh and anthropogenic environments.</title>
        <authorList>
            <person name="Janssen P.J."/>
            <person name="Van Houdt R."/>
            <person name="Moors H."/>
            <person name="Monsieurs P."/>
            <person name="Morin N."/>
            <person name="Michaux A."/>
            <person name="Benotmane M.A."/>
            <person name="Leys N."/>
            <person name="Vallaeys T."/>
            <person name="Lapidus A."/>
            <person name="Monchy S."/>
            <person name="Medigue C."/>
            <person name="Taghavi S."/>
            <person name="McCorkle S."/>
            <person name="Dunn J."/>
            <person name="van der Lelie D."/>
            <person name="Mergeay M."/>
        </authorList>
    </citation>
    <scope>NUCLEOTIDE SEQUENCE [LARGE SCALE GENOMIC DNA]</scope>
    <source>
        <strain evidence="3">ATCC 43123 / DSM 2839 / NBRC 102507 / CH34</strain>
    </source>
</reference>
<dbReference type="AlphaFoldDB" id="Q1LLS7"/>
<feature type="region of interest" description="Disordered" evidence="1">
    <location>
        <begin position="122"/>
        <end position="158"/>
    </location>
</feature>
<dbReference type="InterPro" id="IPR036390">
    <property type="entry name" value="WH_DNA-bd_sf"/>
</dbReference>
<protein>
    <submittedName>
        <fullName evidence="2">Uncharacterized protein</fullName>
    </submittedName>
</protein>
<organism evidence="2 3">
    <name type="scientific">Cupriavidus metallidurans (strain ATCC 43123 / DSM 2839 / NBRC 102507 / CH34)</name>
    <name type="common">Ralstonia metallidurans</name>
    <dbReference type="NCBI Taxonomy" id="266264"/>
    <lineage>
        <taxon>Bacteria</taxon>
        <taxon>Pseudomonadati</taxon>
        <taxon>Pseudomonadota</taxon>
        <taxon>Betaproteobacteria</taxon>
        <taxon>Burkholderiales</taxon>
        <taxon>Burkholderiaceae</taxon>
        <taxon>Cupriavidus</taxon>
    </lineage>
</organism>
<dbReference type="HOGENOM" id="CLU_1667954_0_0_4"/>
<evidence type="ECO:0000256" key="1">
    <source>
        <dbReference type="SAM" id="MobiDB-lite"/>
    </source>
</evidence>
<dbReference type="KEGG" id="rme:Rmet_2020"/>
<dbReference type="SUPFAM" id="SSF46785">
    <property type="entry name" value="Winged helix' DNA-binding domain"/>
    <property type="match status" value="1"/>
</dbReference>
<dbReference type="Proteomes" id="UP000002429">
    <property type="component" value="Chromosome"/>
</dbReference>
<dbReference type="STRING" id="266264.Rmet_2020"/>
<keyword evidence="3" id="KW-1185">Reference proteome</keyword>
<evidence type="ECO:0000313" key="3">
    <source>
        <dbReference type="Proteomes" id="UP000002429"/>
    </source>
</evidence>
<sequence length="158" mass="15798">MKKLGGGNASTGAVRSRHIVGPGILSVAGLAILDGIRSPRRGGAMPDAAAGAFAHVTADLSGEDMKLSRRKPKSDALPGKVLAVLAQAPAPLSAGRVAKALAGVSRPTVTETLRAMAEAGAVLTGRTEGGQTRYAAPTSDPAQGDDTLRAGALRPGGW</sequence>
<dbReference type="InterPro" id="IPR036388">
    <property type="entry name" value="WH-like_DNA-bd_sf"/>
</dbReference>
<accession>Q1LLS7</accession>
<dbReference type="Gene3D" id="1.10.10.10">
    <property type="entry name" value="Winged helix-like DNA-binding domain superfamily/Winged helix DNA-binding domain"/>
    <property type="match status" value="1"/>
</dbReference>